<reference evidence="1" key="1">
    <citation type="submission" date="2022-11" db="EMBL/GenBank/DDBJ databases">
        <authorList>
            <person name="Kikuchi T."/>
        </authorList>
    </citation>
    <scope>NUCLEOTIDE SEQUENCE</scope>
    <source>
        <strain evidence="1">PS1010</strain>
    </source>
</reference>
<dbReference type="AlphaFoldDB" id="A0A9P1IGG8"/>
<protein>
    <submittedName>
        <fullName evidence="1">Uncharacterized protein</fullName>
    </submittedName>
</protein>
<dbReference type="OrthoDB" id="5819140at2759"/>
<proteinExistence type="predicted"/>
<accession>A0A9P1IGG8</accession>
<dbReference type="EMBL" id="CANHGI010000003">
    <property type="protein sequence ID" value="CAI5444676.1"/>
    <property type="molecule type" value="Genomic_DNA"/>
</dbReference>
<evidence type="ECO:0000313" key="1">
    <source>
        <dbReference type="EMBL" id="CAI5444676.1"/>
    </source>
</evidence>
<name>A0A9P1IGG8_9PELO</name>
<dbReference type="Proteomes" id="UP001152747">
    <property type="component" value="Unassembled WGS sequence"/>
</dbReference>
<dbReference type="GO" id="GO:0030130">
    <property type="term" value="C:clathrin coat of trans-Golgi network vesicle"/>
    <property type="evidence" value="ECO:0007669"/>
    <property type="project" value="InterPro"/>
</dbReference>
<dbReference type="Gene3D" id="2.130.10.110">
    <property type="entry name" value="Clathrin heavy-chain terminal domain"/>
    <property type="match status" value="1"/>
</dbReference>
<organism evidence="1 2">
    <name type="scientific">Caenorhabditis angaria</name>
    <dbReference type="NCBI Taxonomy" id="860376"/>
    <lineage>
        <taxon>Eukaryota</taxon>
        <taxon>Metazoa</taxon>
        <taxon>Ecdysozoa</taxon>
        <taxon>Nematoda</taxon>
        <taxon>Chromadorea</taxon>
        <taxon>Rhabditida</taxon>
        <taxon>Rhabditina</taxon>
        <taxon>Rhabditomorpha</taxon>
        <taxon>Rhabditoidea</taxon>
        <taxon>Rhabditidae</taxon>
        <taxon>Peloderinae</taxon>
        <taxon>Caenorhabditis</taxon>
    </lineage>
</organism>
<dbReference type="InterPro" id="IPR016025">
    <property type="entry name" value="Clathrin_H-chain_N"/>
</dbReference>
<gene>
    <name evidence="1" type="ORF">CAMP_LOCUS7313</name>
</gene>
<dbReference type="GO" id="GO:0006886">
    <property type="term" value="P:intracellular protein transport"/>
    <property type="evidence" value="ECO:0007669"/>
    <property type="project" value="InterPro"/>
</dbReference>
<keyword evidence="2" id="KW-1185">Reference proteome</keyword>
<dbReference type="GO" id="GO:0016192">
    <property type="term" value="P:vesicle-mediated transport"/>
    <property type="evidence" value="ECO:0007669"/>
    <property type="project" value="InterPro"/>
</dbReference>
<dbReference type="GO" id="GO:0005198">
    <property type="term" value="F:structural molecule activity"/>
    <property type="evidence" value="ECO:0007669"/>
    <property type="project" value="InterPro"/>
</dbReference>
<comment type="caution">
    <text evidence="1">The sequence shown here is derived from an EMBL/GenBank/DDBJ whole genome shotgun (WGS) entry which is preliminary data.</text>
</comment>
<dbReference type="GO" id="GO:0030132">
    <property type="term" value="C:clathrin coat of coated pit"/>
    <property type="evidence" value="ECO:0007669"/>
    <property type="project" value="InterPro"/>
</dbReference>
<sequence length="185" mass="20991">MGIDGKGQVFTVSLDKRYVVPCVMNTIKNPDLALKLAMRCNCQGVEVLFDPNPGENSPNLVKDYTPRSILELSKKCCKLGNCRIASVLLWICGSVAIQKFVSDNSLNVTLNSDSYKRQFANEISEEIGSLFENFSRYHDVYDCCFSYGPNDLKYAAEEAEKCIKLLEEFKLSDEKRKELENIEFE</sequence>
<evidence type="ECO:0000313" key="2">
    <source>
        <dbReference type="Proteomes" id="UP001152747"/>
    </source>
</evidence>